<dbReference type="GO" id="GO:0016301">
    <property type="term" value="F:kinase activity"/>
    <property type="evidence" value="ECO:0007669"/>
    <property type="project" value="UniProtKB-KW"/>
</dbReference>
<name>A0ABR9ZYY7_9FIRM</name>
<dbReference type="SUPFAM" id="SSF52540">
    <property type="entry name" value="P-loop containing nucleoside triphosphate hydrolases"/>
    <property type="match status" value="1"/>
</dbReference>
<dbReference type="InterPro" id="IPR039430">
    <property type="entry name" value="Thymidylate_kin-like_dom"/>
</dbReference>
<keyword evidence="3" id="KW-0547">Nucleotide-binding</keyword>
<keyword evidence="7" id="KW-1185">Reference proteome</keyword>
<dbReference type="RefSeq" id="WP_194703610.1">
    <property type="nucleotide sequence ID" value="NZ_JADKNH010000015.1"/>
</dbReference>
<evidence type="ECO:0000313" key="6">
    <source>
        <dbReference type="EMBL" id="MBF4695373.1"/>
    </source>
</evidence>
<protein>
    <recommendedName>
        <fullName evidence="2">Thymidylate kinase</fullName>
    </recommendedName>
</protein>
<evidence type="ECO:0000256" key="4">
    <source>
        <dbReference type="ARBA" id="ARBA00022840"/>
    </source>
</evidence>
<keyword evidence="4" id="KW-0067">ATP-binding</keyword>
<proteinExistence type="inferred from homology"/>
<dbReference type="Proteomes" id="UP000614200">
    <property type="component" value="Unassembled WGS sequence"/>
</dbReference>
<sequence>MSGKIFVVDGCDSSGKETQAKRLYKRLLEEGYKVRMLSFPNYQSDASALVKMYLNGDFGENADDVDSYVASSFYAIDRYASYMTDWKSFYQEGGILICDRYTTSNMVHQASKIEDLDEKEIFLDWLADLEYGIYKLPIPDEILFLDMPPEAAQKLMADRKNKITGEIKKDIHEKDAAYLKRSYYNAIYVAQKMKWHTINCTSEGQVKSIDVISDEIYKLIKGKL</sequence>
<evidence type="ECO:0000256" key="3">
    <source>
        <dbReference type="ARBA" id="ARBA00022741"/>
    </source>
</evidence>
<organism evidence="6 7">
    <name type="scientific">Fusibacter ferrireducens</name>
    <dbReference type="NCBI Taxonomy" id="2785058"/>
    <lineage>
        <taxon>Bacteria</taxon>
        <taxon>Bacillati</taxon>
        <taxon>Bacillota</taxon>
        <taxon>Clostridia</taxon>
        <taxon>Eubacteriales</taxon>
        <taxon>Eubacteriales Family XII. Incertae Sedis</taxon>
        <taxon>Fusibacter</taxon>
    </lineage>
</organism>
<accession>A0ABR9ZYY7</accession>
<keyword evidence="6" id="KW-0808">Transferase</keyword>
<evidence type="ECO:0000256" key="2">
    <source>
        <dbReference type="ARBA" id="ARBA00017144"/>
    </source>
</evidence>
<dbReference type="PANTHER" id="PTHR10344:SF4">
    <property type="entry name" value="UMP-CMP KINASE 2, MITOCHONDRIAL"/>
    <property type="match status" value="1"/>
</dbReference>
<evidence type="ECO:0000313" key="7">
    <source>
        <dbReference type="Proteomes" id="UP000614200"/>
    </source>
</evidence>
<dbReference type="PANTHER" id="PTHR10344">
    <property type="entry name" value="THYMIDYLATE KINASE"/>
    <property type="match status" value="1"/>
</dbReference>
<dbReference type="InterPro" id="IPR027417">
    <property type="entry name" value="P-loop_NTPase"/>
</dbReference>
<dbReference type="EMBL" id="JADKNH010000015">
    <property type="protein sequence ID" value="MBF4695373.1"/>
    <property type="molecule type" value="Genomic_DNA"/>
</dbReference>
<dbReference type="Gene3D" id="3.40.50.300">
    <property type="entry name" value="P-loop containing nucleotide triphosphate hydrolases"/>
    <property type="match status" value="1"/>
</dbReference>
<evidence type="ECO:0000259" key="5">
    <source>
        <dbReference type="Pfam" id="PF02223"/>
    </source>
</evidence>
<gene>
    <name evidence="6" type="ORF">ISU02_19945</name>
</gene>
<reference evidence="6 7" key="1">
    <citation type="submission" date="2020-11" db="EMBL/GenBank/DDBJ databases">
        <title>Fusibacter basophilias sp. nov.</title>
        <authorList>
            <person name="Qiu D."/>
        </authorList>
    </citation>
    <scope>NUCLEOTIDE SEQUENCE [LARGE SCALE GENOMIC DNA]</scope>
    <source>
        <strain evidence="6 7">Q10-2</strain>
    </source>
</reference>
<dbReference type="Pfam" id="PF02223">
    <property type="entry name" value="Thymidylate_kin"/>
    <property type="match status" value="1"/>
</dbReference>
<comment type="similarity">
    <text evidence="1">Belongs to the thymidylate kinase family.</text>
</comment>
<evidence type="ECO:0000256" key="1">
    <source>
        <dbReference type="ARBA" id="ARBA00009776"/>
    </source>
</evidence>
<keyword evidence="6" id="KW-0418">Kinase</keyword>
<feature type="domain" description="Thymidylate kinase-like" evidence="5">
    <location>
        <begin position="8"/>
        <end position="202"/>
    </location>
</feature>
<comment type="caution">
    <text evidence="6">The sequence shown here is derived from an EMBL/GenBank/DDBJ whole genome shotgun (WGS) entry which is preliminary data.</text>
</comment>